<name>A0ACB9KYG5_9MYRT</name>
<protein>
    <submittedName>
        <fullName evidence="1">Uncharacterized protein</fullName>
    </submittedName>
</protein>
<keyword evidence="2" id="KW-1185">Reference proteome</keyword>
<organism evidence="1 2">
    <name type="scientific">Melastoma candidum</name>
    <dbReference type="NCBI Taxonomy" id="119954"/>
    <lineage>
        <taxon>Eukaryota</taxon>
        <taxon>Viridiplantae</taxon>
        <taxon>Streptophyta</taxon>
        <taxon>Embryophyta</taxon>
        <taxon>Tracheophyta</taxon>
        <taxon>Spermatophyta</taxon>
        <taxon>Magnoliopsida</taxon>
        <taxon>eudicotyledons</taxon>
        <taxon>Gunneridae</taxon>
        <taxon>Pentapetalae</taxon>
        <taxon>rosids</taxon>
        <taxon>malvids</taxon>
        <taxon>Myrtales</taxon>
        <taxon>Melastomataceae</taxon>
        <taxon>Melastomatoideae</taxon>
        <taxon>Melastomateae</taxon>
        <taxon>Melastoma</taxon>
    </lineage>
</organism>
<gene>
    <name evidence="1" type="ORF">MLD38_037921</name>
</gene>
<proteinExistence type="predicted"/>
<reference evidence="2" key="1">
    <citation type="journal article" date="2023" name="Front. Plant Sci.">
        <title>Chromosomal-level genome assembly of Melastoma candidum provides insights into trichome evolution.</title>
        <authorList>
            <person name="Zhong Y."/>
            <person name="Wu W."/>
            <person name="Sun C."/>
            <person name="Zou P."/>
            <person name="Liu Y."/>
            <person name="Dai S."/>
            <person name="Zhou R."/>
        </authorList>
    </citation>
    <scope>NUCLEOTIDE SEQUENCE [LARGE SCALE GENOMIC DNA]</scope>
</reference>
<comment type="caution">
    <text evidence="1">The sequence shown here is derived from an EMBL/GenBank/DDBJ whole genome shotgun (WGS) entry which is preliminary data.</text>
</comment>
<sequence>MKNEKIDNVDGGEVVDLRLAPRACGLWRWDLDSGGVTDGDVDVDEVRGHFEKQGPCELTLARERKPRAVRAHPGGGTETKGSKSSPWRGNGNQGPYELTLLDILIASRLNDKNPRQCRRRTDNVVKNRFTILSKRRAIFEFSAKENDFTFINSNNKRVMSSFNGGIDKLTIQGTFIDTVDPKVTTLMQQAVLLGSLSMTVNEESTDQTLENAQNASRT</sequence>
<dbReference type="Proteomes" id="UP001057402">
    <property type="component" value="Chromosome 12"/>
</dbReference>
<dbReference type="EMBL" id="CM042891">
    <property type="protein sequence ID" value="KAI4302137.1"/>
    <property type="molecule type" value="Genomic_DNA"/>
</dbReference>
<accession>A0ACB9KYG5</accession>
<evidence type="ECO:0000313" key="2">
    <source>
        <dbReference type="Proteomes" id="UP001057402"/>
    </source>
</evidence>
<evidence type="ECO:0000313" key="1">
    <source>
        <dbReference type="EMBL" id="KAI4302137.1"/>
    </source>
</evidence>